<reference evidence="2 3" key="1">
    <citation type="journal article" date="2020" name="Microorganisms">
        <title>Description of Three Novel Members in the Family Geobacteraceae, Oryzomonas japonicum gen. nov., sp. nov., Oryzomonas sagensis sp. nov., and Oryzomonas ruber sp. nov.</title>
        <authorList>
            <person name="Xu Z."/>
            <person name="Masuda Y."/>
            <person name="Hayakawa C."/>
            <person name="Ushijima N."/>
            <person name="Kawano K."/>
            <person name="Shiratori Y."/>
            <person name="Senoo K."/>
            <person name="Itoh H."/>
        </authorList>
    </citation>
    <scope>NUCLEOTIDE SEQUENCE [LARGE SCALE GENOMIC DNA]</scope>
    <source>
        <strain evidence="2 3">Red100</strain>
    </source>
</reference>
<feature type="transmembrane region" description="Helical" evidence="1">
    <location>
        <begin position="12"/>
        <end position="32"/>
    </location>
</feature>
<dbReference type="InterPro" id="IPR015919">
    <property type="entry name" value="Cadherin-like_sf"/>
</dbReference>
<dbReference type="RefSeq" id="WP_191965567.1">
    <property type="nucleotide sequence ID" value="NZ_VZRA01000001.1"/>
</dbReference>
<evidence type="ECO:0000313" key="3">
    <source>
        <dbReference type="Proteomes" id="UP000798046"/>
    </source>
</evidence>
<dbReference type="EMBL" id="VZRA01000001">
    <property type="protein sequence ID" value="KAB0671708.1"/>
    <property type="molecule type" value="Genomic_DNA"/>
</dbReference>
<dbReference type="SUPFAM" id="SSF49313">
    <property type="entry name" value="Cadherin-like"/>
    <property type="match status" value="1"/>
</dbReference>
<keyword evidence="1" id="KW-0472">Membrane</keyword>
<sequence>MDVTALNIDLGVVLFMKSFLVGVVILMCAGCGGTNVEIDTKTLPAATVGTAYYQILISNNGENPYTWSISDGGLPNGLTLSAKGEILGTPTTAGTSTFTVEVSDSSNPVTTCKQTLTIQVSLATLAAGQSITLTTSGETILVPSGTIIRTTGGSTVTVNGDQNAINTSVGSIVSAPTSATGPADNTVIVK</sequence>
<accession>A0ABQ6TRR8</accession>
<proteinExistence type="predicted"/>
<keyword evidence="3" id="KW-1185">Reference proteome</keyword>
<protein>
    <submittedName>
        <fullName evidence="2">Uncharacterized protein</fullName>
    </submittedName>
</protein>
<keyword evidence="1" id="KW-1133">Transmembrane helix</keyword>
<dbReference type="Proteomes" id="UP000798046">
    <property type="component" value="Unassembled WGS sequence"/>
</dbReference>
<dbReference type="InterPro" id="IPR013783">
    <property type="entry name" value="Ig-like_fold"/>
</dbReference>
<evidence type="ECO:0000313" key="2">
    <source>
        <dbReference type="EMBL" id="KAB0671708.1"/>
    </source>
</evidence>
<comment type="caution">
    <text evidence="2">The sequence shown here is derived from an EMBL/GenBank/DDBJ whole genome shotgun (WGS) entry which is preliminary data.</text>
</comment>
<evidence type="ECO:0000256" key="1">
    <source>
        <dbReference type="SAM" id="Phobius"/>
    </source>
</evidence>
<name>A0ABQ6TRR8_9BACT</name>
<dbReference type="Gene3D" id="2.60.40.10">
    <property type="entry name" value="Immunoglobulins"/>
    <property type="match status" value="1"/>
</dbReference>
<gene>
    <name evidence="2" type="ORF">F6V30_03780</name>
</gene>
<organism evidence="2 3">
    <name type="scientific">Oryzomonas sagensis</name>
    <dbReference type="NCBI Taxonomy" id="2603857"/>
    <lineage>
        <taxon>Bacteria</taxon>
        <taxon>Pseudomonadati</taxon>
        <taxon>Thermodesulfobacteriota</taxon>
        <taxon>Desulfuromonadia</taxon>
        <taxon>Geobacterales</taxon>
        <taxon>Geobacteraceae</taxon>
        <taxon>Oryzomonas</taxon>
    </lineage>
</organism>
<dbReference type="Pfam" id="PF05345">
    <property type="entry name" value="He_PIG"/>
    <property type="match status" value="1"/>
</dbReference>
<keyword evidence="1" id="KW-0812">Transmembrane</keyword>